<organism evidence="2 3">
    <name type="scientific">Rickettsia felis str. Pedreira</name>
    <dbReference type="NCBI Taxonomy" id="1359196"/>
    <lineage>
        <taxon>Bacteria</taxon>
        <taxon>Pseudomonadati</taxon>
        <taxon>Pseudomonadota</taxon>
        <taxon>Alphaproteobacteria</taxon>
        <taxon>Rickettsiales</taxon>
        <taxon>Rickettsiaceae</taxon>
        <taxon>Rickettsieae</taxon>
        <taxon>Rickettsia</taxon>
        <taxon>spotted fever group</taxon>
    </lineage>
</organism>
<dbReference type="PATRIC" id="fig|1359196.3.peg.1511"/>
<reference evidence="2 3" key="1">
    <citation type="submission" date="2015-01" db="EMBL/GenBank/DDBJ databases">
        <title>Genome Sequencing of Rickettsiales.</title>
        <authorList>
            <person name="Daugherty S.C."/>
            <person name="Su Q."/>
            <person name="Abolude K."/>
            <person name="Beier-Sexton M."/>
            <person name="Carlyon J.A."/>
            <person name="Carter R."/>
            <person name="Day N.P."/>
            <person name="Dumler S.J."/>
            <person name="Dyachenko V."/>
            <person name="Godinez A."/>
            <person name="Kurtti T.J."/>
            <person name="Lichay M."/>
            <person name="Mullins K.E."/>
            <person name="Ott S."/>
            <person name="Pappas-Brown V."/>
            <person name="Paris D.H."/>
            <person name="Patel P."/>
            <person name="Richards A.L."/>
            <person name="Sadzewicz L."/>
            <person name="Sears K."/>
            <person name="Seidman D."/>
            <person name="Sengamalay N."/>
            <person name="Stenos J."/>
            <person name="Tallon L.J."/>
            <person name="Vincent G."/>
            <person name="Fraser C.M."/>
            <person name="Munderloh U."/>
            <person name="Dunning-Hotopp J.C."/>
        </authorList>
    </citation>
    <scope>NUCLEOTIDE SEQUENCE [LARGE SCALE GENOMIC DNA]</scope>
    <source>
        <strain evidence="2 3">Pedreira</strain>
    </source>
</reference>
<dbReference type="Proteomes" id="UP000033475">
    <property type="component" value="Unassembled WGS sequence"/>
</dbReference>
<accession>A0A0F3MX90</accession>
<evidence type="ECO:0000313" key="3">
    <source>
        <dbReference type="Proteomes" id="UP000033475"/>
    </source>
</evidence>
<evidence type="ECO:0000256" key="1">
    <source>
        <dbReference type="SAM" id="MobiDB-lite"/>
    </source>
</evidence>
<protein>
    <submittedName>
        <fullName evidence="2">Uncharacterized protein</fullName>
    </submittedName>
</protein>
<feature type="compositionally biased region" description="Basic residues" evidence="1">
    <location>
        <begin position="339"/>
        <end position="349"/>
    </location>
</feature>
<gene>
    <name evidence="2" type="ORF">RFEPED_1560</name>
</gene>
<feature type="region of interest" description="Disordered" evidence="1">
    <location>
        <begin position="316"/>
        <end position="349"/>
    </location>
</feature>
<name>A0A0F3MX90_RICFI</name>
<sequence length="349" mass="39849">MSKKKQDDQIIKELEERLAKLKGTPPTLEELEERLAKLKGTPPTLEELEERFAKLQDRPYTPTKKSGYDSGYESDDEVDKLVEKIQSEVKLEQKSKALNAQKDQEIRDRLDKLREDSPITQKKTHIDLSFNDTKSIITDTIDAHADIASSYANRSTELEEKKALFNLASNLTEARDIIRDTPPISKEYEPKILDVIARGLGKIYEGIKKIASPVVNIIKEIGSSLVNSIKSLPQKSSKQQIKESKIKLKKLYKTYIDLKGVKPKIKEEFLKKHYEQIDQLQTPKEIFVETAKITKSIRIAGKQKINNLKQQRIINRMKKQSPARRGNSPLVPSNTPKVNKGKPLKGNQR</sequence>
<evidence type="ECO:0000313" key="2">
    <source>
        <dbReference type="EMBL" id="KJV59159.1"/>
    </source>
</evidence>
<dbReference type="AlphaFoldDB" id="A0A0F3MX90"/>
<dbReference type="RefSeq" id="WP_011271223.1">
    <property type="nucleotide sequence ID" value="NZ_LANQ01000001.1"/>
</dbReference>
<proteinExistence type="predicted"/>
<dbReference type="EMBL" id="LANQ01000001">
    <property type="protein sequence ID" value="KJV59159.1"/>
    <property type="molecule type" value="Genomic_DNA"/>
</dbReference>
<comment type="caution">
    <text evidence="2">The sequence shown here is derived from an EMBL/GenBank/DDBJ whole genome shotgun (WGS) entry which is preliminary data.</text>
</comment>
<feature type="region of interest" description="Disordered" evidence="1">
    <location>
        <begin position="50"/>
        <end position="75"/>
    </location>
</feature>